<keyword evidence="3" id="KW-1185">Reference proteome</keyword>
<comment type="caution">
    <text evidence="2">The sequence shown here is derived from an EMBL/GenBank/DDBJ whole genome shotgun (WGS) entry which is preliminary data.</text>
</comment>
<organism evidence="2 3">
    <name type="scientific">Kipferlia bialata</name>
    <dbReference type="NCBI Taxonomy" id="797122"/>
    <lineage>
        <taxon>Eukaryota</taxon>
        <taxon>Metamonada</taxon>
        <taxon>Carpediemonas-like organisms</taxon>
        <taxon>Kipferlia</taxon>
    </lineage>
</organism>
<feature type="compositionally biased region" description="Basic residues" evidence="1">
    <location>
        <begin position="447"/>
        <end position="458"/>
    </location>
</feature>
<evidence type="ECO:0000256" key="1">
    <source>
        <dbReference type="SAM" id="MobiDB-lite"/>
    </source>
</evidence>
<protein>
    <submittedName>
        <fullName evidence="2">Uncharacterized protein</fullName>
    </submittedName>
</protein>
<feature type="compositionally biased region" description="Polar residues" evidence="1">
    <location>
        <begin position="601"/>
        <end position="612"/>
    </location>
</feature>
<feature type="compositionally biased region" description="Basic and acidic residues" evidence="1">
    <location>
        <begin position="563"/>
        <end position="581"/>
    </location>
</feature>
<feature type="compositionally biased region" description="Low complexity" evidence="1">
    <location>
        <begin position="233"/>
        <end position="246"/>
    </location>
</feature>
<feature type="compositionally biased region" description="Basic and acidic residues" evidence="1">
    <location>
        <begin position="860"/>
        <end position="897"/>
    </location>
</feature>
<reference evidence="2 3" key="1">
    <citation type="journal article" date="2018" name="PLoS ONE">
        <title>The draft genome of Kipferlia bialata reveals reductive genome evolution in fornicate parasites.</title>
        <authorList>
            <person name="Tanifuji G."/>
            <person name="Takabayashi S."/>
            <person name="Kume K."/>
            <person name="Takagi M."/>
            <person name="Nakayama T."/>
            <person name="Kamikawa R."/>
            <person name="Inagaki Y."/>
            <person name="Hashimoto T."/>
        </authorList>
    </citation>
    <scope>NUCLEOTIDE SEQUENCE [LARGE SCALE GENOMIC DNA]</scope>
    <source>
        <strain evidence="2">NY0173</strain>
    </source>
</reference>
<feature type="compositionally biased region" description="Basic and acidic residues" evidence="1">
    <location>
        <begin position="401"/>
        <end position="432"/>
    </location>
</feature>
<feature type="region of interest" description="Disordered" evidence="1">
    <location>
        <begin position="233"/>
        <end position="529"/>
    </location>
</feature>
<sequence>MPSATEKVKLSLSDGYSKLELLEQESGWVAAFVRFFASSKRIYRVKDNEYIQAKIELSSEDTVEVPHTQGETRTYTVQFDIDIRPGFLTDLMSGTFPGNKVMDRRYAFVWLVHDVMYCHKDHTRVVVRDSGGREMHPLPKSHTKGIVDRIMRHLLPDYFGAVAEWGVGTDDGVAAWDVVNEFDVENRRHSAPPVITLTWYSSINSALANLGALPSHSPYASLESSLQGPASLLPSVGSSSESLSNLKSERTSKESALCSSVESMGEMAGSMGERGPISLSGSHRSKRKTPLSTSRSLRSYGSMQRHDLFNQGTLSPPKIGGRRLSMSERESDRESGRESESEGCLTASTRRLFKNLGPSDSERERRRESEREESETSELEKSPFSSIRSPLKAIKTSLYRGRRDDLPSDSESDHHSHKGESESEGESEHRLLDNFPLFKKTADLVHRTKGGLSRKGKGRERERERTPPTGSLTTPLPSSIKEVERETDLPVGSAPPSIEGVEGERERERVKTPSTAGAESGNIGGLSALRSPCKLSKSLNWGRTSILGRQSPSVLPKVQTDNATEREGEGEGESTGRERVLKGLGLSSLFPPRGRERETEGQQTSIATTKTDSPAAANLRRSVNGLGRSMNGLRRSMTGGPRGSVSGGRLGALSPSPSPSTPTAHLKRSDTLQRSDASASLRKSQRGRGVGDTTPNTQSTQRRGSMSLPSPSPQLPRSHSLAVLQARVKTPTTPLRGRERGTRGTRGGRESVTPTSRARSGSISSPIQFGARERERGGGGLGGSLSLSVSALSTAGSGATLNKSLAIPRKPRKKAPPPEVSTAQFLKRNLRAAAIIRSHCGRGRFGYCQIPRQAILSGHGDSEGEKEGDDVDKGAEGEREAEGEGDDVDKGAEGEREVWMAAEVLSVDSDHCTVTVETVNGVYTVHESK</sequence>
<feature type="compositionally biased region" description="Polar residues" evidence="1">
    <location>
        <begin position="752"/>
        <end position="767"/>
    </location>
</feature>
<gene>
    <name evidence="2" type="ORF">KIPB_006329</name>
</gene>
<dbReference type="EMBL" id="BDIP01001615">
    <property type="protein sequence ID" value="GIQ84774.1"/>
    <property type="molecule type" value="Genomic_DNA"/>
</dbReference>
<feature type="compositionally biased region" description="Low complexity" evidence="1">
    <location>
        <begin position="705"/>
        <end position="721"/>
    </location>
</feature>
<name>A0A9K3CWV7_9EUKA</name>
<feature type="region of interest" description="Disordered" evidence="1">
    <location>
        <begin position="543"/>
        <end position="780"/>
    </location>
</feature>
<feature type="compositionally biased region" description="Gly residues" evidence="1">
    <location>
        <begin position="640"/>
        <end position="650"/>
    </location>
</feature>
<feature type="compositionally biased region" description="Polar residues" evidence="1">
    <location>
        <begin position="693"/>
        <end position="704"/>
    </location>
</feature>
<evidence type="ECO:0000313" key="3">
    <source>
        <dbReference type="Proteomes" id="UP000265618"/>
    </source>
</evidence>
<proteinExistence type="predicted"/>
<evidence type="ECO:0000313" key="2">
    <source>
        <dbReference type="EMBL" id="GIQ84774.1"/>
    </source>
</evidence>
<dbReference type="Proteomes" id="UP000265618">
    <property type="component" value="Unassembled WGS sequence"/>
</dbReference>
<feature type="compositionally biased region" description="Polar residues" evidence="1">
    <location>
        <begin position="290"/>
        <end position="302"/>
    </location>
</feature>
<feature type="compositionally biased region" description="Basic and acidic residues" evidence="1">
    <location>
        <begin position="502"/>
        <end position="511"/>
    </location>
</feature>
<feature type="region of interest" description="Disordered" evidence="1">
    <location>
        <begin position="857"/>
        <end position="897"/>
    </location>
</feature>
<feature type="compositionally biased region" description="Low complexity" evidence="1">
    <location>
        <begin position="467"/>
        <end position="479"/>
    </location>
</feature>
<dbReference type="AlphaFoldDB" id="A0A9K3CWV7"/>
<accession>A0A9K3CWV7</accession>
<feature type="compositionally biased region" description="Polar residues" evidence="1">
    <location>
        <begin position="543"/>
        <end position="553"/>
    </location>
</feature>
<feature type="compositionally biased region" description="Basic and acidic residues" evidence="1">
    <location>
        <begin position="325"/>
        <end position="340"/>
    </location>
</feature>
<feature type="compositionally biased region" description="Basic and acidic residues" evidence="1">
    <location>
        <begin position="360"/>
        <end position="370"/>
    </location>
</feature>